<reference evidence="1" key="1">
    <citation type="submission" date="2021-05" db="EMBL/GenBank/DDBJ databases">
        <title>Draft genomes of bacteria isolated from model marine particles.</title>
        <authorList>
            <person name="Datta M.S."/>
            <person name="Schwartzman J.A."/>
            <person name="Enke T.N."/>
            <person name="Saavedra J."/>
            <person name="Cermak N."/>
            <person name="Cordero O.X."/>
        </authorList>
    </citation>
    <scope>NUCLEOTIDE SEQUENCE</scope>
    <source>
        <strain evidence="1">I2M19</strain>
    </source>
</reference>
<gene>
    <name evidence="1" type="ORF">KO493_15715</name>
</gene>
<dbReference type="EMBL" id="JAHKPD010000025">
    <property type="protein sequence ID" value="MBU2952148.1"/>
    <property type="molecule type" value="Genomic_DNA"/>
</dbReference>
<name>A0ACC5UD66_9FLAO</name>
<organism evidence="1 2">
    <name type="scientific">Pseudotamlana agarivorans</name>
    <dbReference type="NCBI Taxonomy" id="481183"/>
    <lineage>
        <taxon>Bacteria</taxon>
        <taxon>Pseudomonadati</taxon>
        <taxon>Bacteroidota</taxon>
        <taxon>Flavobacteriia</taxon>
        <taxon>Flavobacteriales</taxon>
        <taxon>Flavobacteriaceae</taxon>
        <taxon>Pseudotamlana</taxon>
    </lineage>
</organism>
<keyword evidence="2" id="KW-1185">Reference proteome</keyword>
<sequence length="394" mass="44677">MIQIIKQIIKIIYGYFCYLKFILIESNKIKKANIIFILPFYHTGGAEKVHLDILNAVKHKKCCVIFTHLSATKNYYEAFKSQSQIIELNSIRNKKSAFLNKILKRSILKNINTSQSIHAVFGCNTPFFYEILPGIKTNIKRVDLIHALSKNDEREAVLASSIPFVDHRICINAKAKNDLTAIYKKYHAEMGLVDKLKIIENGVVINEASKLTKQPSQNIKFGFIGRWSEEKRPELFLEVAKKIQANHANVEFVMAGTGMKSNLKQINEAGVHFLGEITSQVELNKLYESLTGVIISSVYEGFPMVIMESMVFNTIPIATNVGGISQHIKHLDNGLLISSNSYSELVNDFVKEITFLIENKAEIQRMSDTAKTYAIANFNIDNFNNSYRNLLELS</sequence>
<proteinExistence type="predicted"/>
<protein>
    <submittedName>
        <fullName evidence="1">Glycosyltransferase family 4 protein</fullName>
    </submittedName>
</protein>
<accession>A0ACC5UD66</accession>
<evidence type="ECO:0000313" key="2">
    <source>
        <dbReference type="Proteomes" id="UP001647509"/>
    </source>
</evidence>
<evidence type="ECO:0000313" key="1">
    <source>
        <dbReference type="EMBL" id="MBU2952148.1"/>
    </source>
</evidence>
<comment type="caution">
    <text evidence="1">The sequence shown here is derived from an EMBL/GenBank/DDBJ whole genome shotgun (WGS) entry which is preliminary data.</text>
</comment>
<dbReference type="Proteomes" id="UP001647509">
    <property type="component" value="Unassembled WGS sequence"/>
</dbReference>